<accession>A0ABN2STT7</accession>
<evidence type="ECO:0000313" key="1">
    <source>
        <dbReference type="EMBL" id="GAA1992428.1"/>
    </source>
</evidence>
<proteinExistence type="predicted"/>
<dbReference type="InterPro" id="IPR010281">
    <property type="entry name" value="DUF885"/>
</dbReference>
<comment type="caution">
    <text evidence="1">The sequence shown here is derived from an EMBL/GenBank/DDBJ whole genome shotgun (WGS) entry which is preliminary data.</text>
</comment>
<organism evidence="1 2">
    <name type="scientific">Catenulispora subtropica</name>
    <dbReference type="NCBI Taxonomy" id="450798"/>
    <lineage>
        <taxon>Bacteria</taxon>
        <taxon>Bacillati</taxon>
        <taxon>Actinomycetota</taxon>
        <taxon>Actinomycetes</taxon>
        <taxon>Catenulisporales</taxon>
        <taxon>Catenulisporaceae</taxon>
        <taxon>Catenulispora</taxon>
    </lineage>
</organism>
<evidence type="ECO:0000313" key="2">
    <source>
        <dbReference type="Proteomes" id="UP001499854"/>
    </source>
</evidence>
<dbReference type="PANTHER" id="PTHR33361">
    <property type="entry name" value="GLR0591 PROTEIN"/>
    <property type="match status" value="1"/>
</dbReference>
<keyword evidence="2" id="KW-1185">Reference proteome</keyword>
<name>A0ABN2STT7_9ACTN</name>
<sequence length="559" mass="61633">MTSINEIAEDYVARYVELDPQFATDLGVAGHDHELTDVSLEGFAARNALTASTLAAIRALEPADENERVAKEAMEERLALAVECYEAGDDTSSLNVIASPFQGVRAVFDQMSTEGEENHAAIARRLAAVPTALDQLKATLLDSAARGRTSARRQVLACAKQAQDWNGERGGENFWAGLVARTGATGAVREDLDRGAAAAAAATADFGRFLTEELLPSAPEKDAVGLERYQRASREFLGDTVDLEETYRWGLDEVARLRAEMAETATRIVPGGSLKDALVALDDDPARKIAGADNFRAWMQEKSDAAVAALADVHFDIPEPIRRLECMIAPTHDGVMYYTPPSEDFTRPGRMWWSVPEGQTEFATWRETTTVYHEGVPGHHLQCAQTAYRKDLLNRWQRSMCWVSGHGEGWALYAERLMDDLGYLSDPGDKLGMLDGQMMRAVRVVVDLGMHLELEIPAGYAFGDGTEHGGERWTPELGWQFMTANVNTEEAQLAFELDRYLGWPGQAPAYKVGERIWLQARDDAKARKGADFDLKTFHRQALDLGSIGLKPLREALGRL</sequence>
<dbReference type="RefSeq" id="WP_344661002.1">
    <property type="nucleotide sequence ID" value="NZ_BAAAQM010000047.1"/>
</dbReference>
<dbReference type="PANTHER" id="PTHR33361:SF2">
    <property type="entry name" value="DUF885 DOMAIN-CONTAINING PROTEIN"/>
    <property type="match status" value="1"/>
</dbReference>
<dbReference type="Pfam" id="PF05960">
    <property type="entry name" value="DUF885"/>
    <property type="match status" value="1"/>
</dbReference>
<protein>
    <submittedName>
        <fullName evidence="1">DUF885 domain-containing protein</fullName>
    </submittedName>
</protein>
<dbReference type="EMBL" id="BAAAQM010000047">
    <property type="protein sequence ID" value="GAA1992428.1"/>
    <property type="molecule type" value="Genomic_DNA"/>
</dbReference>
<dbReference type="Proteomes" id="UP001499854">
    <property type="component" value="Unassembled WGS sequence"/>
</dbReference>
<reference evidence="1 2" key="1">
    <citation type="journal article" date="2019" name="Int. J. Syst. Evol. Microbiol.">
        <title>The Global Catalogue of Microorganisms (GCM) 10K type strain sequencing project: providing services to taxonomists for standard genome sequencing and annotation.</title>
        <authorList>
            <consortium name="The Broad Institute Genomics Platform"/>
            <consortium name="The Broad Institute Genome Sequencing Center for Infectious Disease"/>
            <person name="Wu L."/>
            <person name="Ma J."/>
        </authorList>
    </citation>
    <scope>NUCLEOTIDE SEQUENCE [LARGE SCALE GENOMIC DNA]</scope>
    <source>
        <strain evidence="1 2">JCM 16013</strain>
    </source>
</reference>
<gene>
    <name evidence="1" type="ORF">GCM10009838_65230</name>
</gene>